<dbReference type="eggNOG" id="ENOG502SPEN">
    <property type="taxonomic scope" value="Eukaryota"/>
</dbReference>
<dbReference type="OMA" id="KETHATY"/>
<evidence type="ECO:0000256" key="1">
    <source>
        <dbReference type="SAM" id="SignalP"/>
    </source>
</evidence>
<organism evidence="3">
    <name type="scientific">Salpingoeca rosetta (strain ATCC 50818 / BSB-021)</name>
    <dbReference type="NCBI Taxonomy" id="946362"/>
    <lineage>
        <taxon>Eukaryota</taxon>
        <taxon>Choanoflagellata</taxon>
        <taxon>Craspedida</taxon>
        <taxon>Salpingoecidae</taxon>
        <taxon>Salpingoeca</taxon>
    </lineage>
</organism>
<dbReference type="GeneID" id="16069718"/>
<dbReference type="EMBL" id="GL832985">
    <property type="protein sequence ID" value="EGD79407.1"/>
    <property type="molecule type" value="Genomic_DNA"/>
</dbReference>
<dbReference type="OrthoDB" id="423858at2759"/>
<dbReference type="InParanoid" id="F2UP52"/>
<dbReference type="Proteomes" id="UP000007799">
    <property type="component" value="Unassembled WGS sequence"/>
</dbReference>
<name>F2UP52_SALR5</name>
<gene>
    <name evidence="2" type="ORF">PTSG_09819</name>
</gene>
<dbReference type="RefSeq" id="XP_004989176.1">
    <property type="nucleotide sequence ID" value="XM_004989119.1"/>
</dbReference>
<dbReference type="KEGG" id="sre:PTSG_09819"/>
<keyword evidence="3" id="KW-1185">Reference proteome</keyword>
<evidence type="ECO:0000313" key="2">
    <source>
        <dbReference type="EMBL" id="EGD79407.1"/>
    </source>
</evidence>
<protein>
    <submittedName>
        <fullName evidence="2">Uncharacterized protein</fullName>
    </submittedName>
</protein>
<keyword evidence="1" id="KW-0732">Signal</keyword>
<feature type="chain" id="PRO_5003288746" evidence="1">
    <location>
        <begin position="29"/>
        <end position="419"/>
    </location>
</feature>
<evidence type="ECO:0000313" key="3">
    <source>
        <dbReference type="Proteomes" id="UP000007799"/>
    </source>
</evidence>
<accession>F2UP52</accession>
<sequence>MAGTGVGAATAALALMCVVLATPSAAAAHVLDLHALQRATNMKIVRLSDGSEAVADPKKPQVPPRFQSSIMAIANDFPEGEGLFFYDLENKNAMYNTSRLEPITSYTLNTSFYYLPDVMYYVANDVCKPIRDGTFYDMFDWVRSSKTKYQGKLQIDGRTCDQWLFVAPTATLTMCTDGNTPVLQSVYSDSTKTSQSFVFHKDFAPHPDPFDKSIFDPPHECNETPEVCPGPEEVETLDAYIFHPKNTTGDIVNQDVADLLGDVVFICTDALSNHTSQDQYEYVSHYKIDVVNKWGQYEQCNGYPGACIGDQLPPVGREASFGIKTRGGQCTNNTDVGSWFSLPESGLCPPGEKLSLANNCTWRINTRVKTIDGKCLLKDQGMLQSCVKEAHVPFPRTTEILVKAFKHDDKKKGGCPNVI</sequence>
<reference evidence="2" key="1">
    <citation type="submission" date="2009-08" db="EMBL/GenBank/DDBJ databases">
        <title>Annotation of Salpingoeca rosetta.</title>
        <authorList>
            <consortium name="The Broad Institute Genome Sequencing Platform"/>
            <person name="Russ C."/>
            <person name="Cuomo C."/>
            <person name="Burger G."/>
            <person name="Gray M.W."/>
            <person name="Holland P.W.H."/>
            <person name="King N."/>
            <person name="Lang F.B.F."/>
            <person name="Roger A.J."/>
            <person name="Ruiz-Trillo I."/>
            <person name="Young S.K."/>
            <person name="Zeng Q."/>
            <person name="Gargeya S."/>
            <person name="Alvarado L."/>
            <person name="Berlin A."/>
            <person name="Chapman S.B."/>
            <person name="Chen Z."/>
            <person name="Freedman E."/>
            <person name="Gellesch M."/>
            <person name="Goldberg J."/>
            <person name="Griggs A."/>
            <person name="Gujja S."/>
            <person name="Heilman E."/>
            <person name="Heiman D."/>
            <person name="Howarth C."/>
            <person name="Mehta T."/>
            <person name="Neiman D."/>
            <person name="Pearson M."/>
            <person name="Roberts A."/>
            <person name="Saif S."/>
            <person name="Shea T."/>
            <person name="Shenoy N."/>
            <person name="Sisk P."/>
            <person name="Stolte C."/>
            <person name="Sykes S."/>
            <person name="White J."/>
            <person name="Yandava C."/>
            <person name="Haas B."/>
            <person name="Nusbaum C."/>
            <person name="Birren B."/>
        </authorList>
    </citation>
    <scope>NUCLEOTIDE SEQUENCE [LARGE SCALE GENOMIC DNA]</scope>
    <source>
        <strain evidence="2">ATCC 50818</strain>
    </source>
</reference>
<dbReference type="AlphaFoldDB" id="F2UP52"/>
<feature type="signal peptide" evidence="1">
    <location>
        <begin position="1"/>
        <end position="28"/>
    </location>
</feature>
<proteinExistence type="predicted"/>